<dbReference type="EMBL" id="VUNR01000004">
    <property type="protein sequence ID" value="MSU07893.1"/>
    <property type="molecule type" value="Genomic_DNA"/>
</dbReference>
<dbReference type="Proteomes" id="UP000433181">
    <property type="component" value="Unassembled WGS sequence"/>
</dbReference>
<dbReference type="InterPro" id="IPR002711">
    <property type="entry name" value="HNH"/>
</dbReference>
<feature type="domain" description="HNH nuclease" evidence="1">
    <location>
        <begin position="164"/>
        <end position="213"/>
    </location>
</feature>
<evidence type="ECO:0000313" key="3">
    <source>
        <dbReference type="Proteomes" id="UP000433181"/>
    </source>
</evidence>
<dbReference type="PANTHER" id="PTHR33877:SF2">
    <property type="entry name" value="OS07G0170200 PROTEIN"/>
    <property type="match status" value="1"/>
</dbReference>
<dbReference type="GO" id="GO:0008270">
    <property type="term" value="F:zinc ion binding"/>
    <property type="evidence" value="ECO:0007669"/>
    <property type="project" value="InterPro"/>
</dbReference>
<dbReference type="Gene3D" id="1.10.30.50">
    <property type="match status" value="1"/>
</dbReference>
<comment type="caution">
    <text evidence="2">The sequence shown here is derived from an EMBL/GenBank/DDBJ whole genome shotgun (WGS) entry which is preliminary data.</text>
</comment>
<dbReference type="SMART" id="SM00507">
    <property type="entry name" value="HNHc"/>
    <property type="match status" value="1"/>
</dbReference>
<evidence type="ECO:0000259" key="1">
    <source>
        <dbReference type="SMART" id="SM00507"/>
    </source>
</evidence>
<dbReference type="CDD" id="cd00085">
    <property type="entry name" value="HNHc"/>
    <property type="match status" value="1"/>
</dbReference>
<dbReference type="InterPro" id="IPR052892">
    <property type="entry name" value="NA-targeting_endonuclease"/>
</dbReference>
<evidence type="ECO:0000313" key="2">
    <source>
        <dbReference type="EMBL" id="MSU07893.1"/>
    </source>
</evidence>
<dbReference type="RefSeq" id="WP_154405917.1">
    <property type="nucleotide sequence ID" value="NZ_VUNR01000004.1"/>
</dbReference>
<reference evidence="2 3" key="1">
    <citation type="submission" date="2019-08" db="EMBL/GenBank/DDBJ databases">
        <title>In-depth cultivation of the pig gut microbiome towards novel bacterial diversity and tailored functional studies.</title>
        <authorList>
            <person name="Wylensek D."/>
            <person name="Hitch T.C.A."/>
            <person name="Clavel T."/>
        </authorList>
    </citation>
    <scope>NUCLEOTIDE SEQUENCE [LARGE SCALE GENOMIC DNA]</scope>
    <source>
        <strain evidence="2 3">WCA-693-APC-5D-A</strain>
    </source>
</reference>
<sequence length="273" mass="32492">MELTFQQLFEKFTENYWNLILKYNLRQMSNNGKSAYSSLEKILIQAASENGVIRYLEYNSLQADGRNALVLEVKRVCKRNVVGALYGDFEGKFYGFSLKEERIWISTVVYAFLLKYKLEIEKLNYYAWAKLLEKINAHNPPTKLVDKLELATPKRNNLLFYRRILQKEFEEQCCFYCGRQLNEKVHVDHVIPWQLVREDRLWNFVLACPACNIRKNNRLPKKEMLELVIQRNEIMRVSDMCVNSIAEEFKNYSGDMMVNLWQYAKMGGFREWI</sequence>
<dbReference type="Pfam" id="PF01844">
    <property type="entry name" value="HNH"/>
    <property type="match status" value="1"/>
</dbReference>
<dbReference type="AlphaFoldDB" id="A0A6I2U8Q5"/>
<dbReference type="PANTHER" id="PTHR33877">
    <property type="entry name" value="SLL1193 PROTEIN"/>
    <property type="match status" value="1"/>
</dbReference>
<dbReference type="GO" id="GO:0004519">
    <property type="term" value="F:endonuclease activity"/>
    <property type="evidence" value="ECO:0007669"/>
    <property type="project" value="InterPro"/>
</dbReference>
<dbReference type="GO" id="GO:0003676">
    <property type="term" value="F:nucleic acid binding"/>
    <property type="evidence" value="ECO:0007669"/>
    <property type="project" value="InterPro"/>
</dbReference>
<gene>
    <name evidence="2" type="ORF">FYJ84_02670</name>
</gene>
<keyword evidence="3" id="KW-1185">Reference proteome</keyword>
<name>A0A6I2U8Q5_9FIRM</name>
<proteinExistence type="predicted"/>
<dbReference type="InterPro" id="IPR003615">
    <property type="entry name" value="HNH_nuc"/>
</dbReference>
<accession>A0A6I2U8Q5</accession>
<organism evidence="2 3">
    <name type="scientific">Anaerovibrio slackiae</name>
    <dbReference type="NCBI Taxonomy" id="2652309"/>
    <lineage>
        <taxon>Bacteria</taxon>
        <taxon>Bacillati</taxon>
        <taxon>Bacillota</taxon>
        <taxon>Negativicutes</taxon>
        <taxon>Selenomonadales</taxon>
        <taxon>Selenomonadaceae</taxon>
        <taxon>Anaerovibrio</taxon>
    </lineage>
</organism>
<dbReference type="GeneID" id="96777806"/>
<protein>
    <recommendedName>
        <fullName evidence="1">HNH nuclease domain-containing protein</fullName>
    </recommendedName>
</protein>